<gene>
    <name evidence="2" type="ORF">ETSY2_12450</name>
</gene>
<dbReference type="GO" id="GO:0005524">
    <property type="term" value="F:ATP binding"/>
    <property type="evidence" value="ECO:0007669"/>
    <property type="project" value="InterPro"/>
</dbReference>
<reference evidence="2 3" key="1">
    <citation type="journal article" date="2014" name="Nature">
        <title>An environmental bacterial taxon with a large and distinct metabolic repertoire.</title>
        <authorList>
            <person name="Wilson M.C."/>
            <person name="Mori T."/>
            <person name="Ruckert C."/>
            <person name="Uria A.R."/>
            <person name="Helf M.J."/>
            <person name="Takada K."/>
            <person name="Gernert C."/>
            <person name="Steffens U.A."/>
            <person name="Heycke N."/>
            <person name="Schmitt S."/>
            <person name="Rinke C."/>
            <person name="Helfrich E.J."/>
            <person name="Brachmann A.O."/>
            <person name="Gurgui C."/>
            <person name="Wakimoto T."/>
            <person name="Kracht M."/>
            <person name="Crusemann M."/>
            <person name="Hentschel U."/>
            <person name="Abe I."/>
            <person name="Matsunaga S."/>
            <person name="Kalinowski J."/>
            <person name="Takeyama H."/>
            <person name="Piel J."/>
        </authorList>
    </citation>
    <scope>NUCLEOTIDE SEQUENCE [LARGE SCALE GENOMIC DNA]</scope>
    <source>
        <strain evidence="3">TSY2</strain>
    </source>
</reference>
<comment type="caution">
    <text evidence="2">The sequence shown here is derived from an EMBL/GenBank/DDBJ whole genome shotgun (WGS) entry which is preliminary data.</text>
</comment>
<proteinExistence type="predicted"/>
<dbReference type="InterPro" id="IPR011009">
    <property type="entry name" value="Kinase-like_dom_sf"/>
</dbReference>
<protein>
    <recommendedName>
        <fullName evidence="1">Protein kinase domain-containing protein</fullName>
    </recommendedName>
</protein>
<organism evidence="2 3">
    <name type="scientific">Candidatus Entotheonella gemina</name>
    <dbReference type="NCBI Taxonomy" id="1429439"/>
    <lineage>
        <taxon>Bacteria</taxon>
        <taxon>Pseudomonadati</taxon>
        <taxon>Nitrospinota/Tectimicrobiota group</taxon>
        <taxon>Candidatus Tectimicrobiota</taxon>
        <taxon>Candidatus Entotheonellia</taxon>
        <taxon>Candidatus Entotheonellales</taxon>
        <taxon>Candidatus Entotheonellaceae</taxon>
        <taxon>Candidatus Entotheonella</taxon>
    </lineage>
</organism>
<sequence>MEQIDLNRYEVTGILGSGADYEARAAIDRATGAQVVLKRPEPQMIRRQMHKNIEARTDRVLQVYEEVGHRIPGVVPILGYTERTNHDAYFGDDLGNDYRVFVAERALGIPLVGEVKARFTGVPIGVGQHLFTLFPLIRSADHPPFAIHEQLLDVEEQFFNAGYILLDLRPQNIFYQPDSGRISVIDCGALVERDRATGARRRIPQDIHDFYLEMLKFYTTPQSPPMQTRGYRDPYGLRPVTNFEHELDDMARQFKAVPDEGVQGAAQTLIGQIRQRGYSAFEAFRRDLLTYLETVSAYHESLPDFSEAQHVWSEALDWLRDDHWQRYLFRPETDLAGFTR</sequence>
<dbReference type="HOGENOM" id="CLU_815555_0_0_7"/>
<evidence type="ECO:0000259" key="1">
    <source>
        <dbReference type="PROSITE" id="PS50011"/>
    </source>
</evidence>
<evidence type="ECO:0000313" key="3">
    <source>
        <dbReference type="Proteomes" id="UP000019140"/>
    </source>
</evidence>
<dbReference type="AlphaFoldDB" id="W4MAK3"/>
<dbReference type="InterPro" id="IPR000719">
    <property type="entry name" value="Prot_kinase_dom"/>
</dbReference>
<keyword evidence="3" id="KW-1185">Reference proteome</keyword>
<name>W4MAK3_9BACT</name>
<feature type="domain" description="Protein kinase" evidence="1">
    <location>
        <begin position="9"/>
        <end position="340"/>
    </location>
</feature>
<dbReference type="Proteomes" id="UP000019140">
    <property type="component" value="Unassembled WGS sequence"/>
</dbReference>
<dbReference type="GO" id="GO:0004672">
    <property type="term" value="F:protein kinase activity"/>
    <property type="evidence" value="ECO:0007669"/>
    <property type="project" value="InterPro"/>
</dbReference>
<accession>W4MAK3</accession>
<evidence type="ECO:0000313" key="2">
    <source>
        <dbReference type="EMBL" id="ETX07220.1"/>
    </source>
</evidence>
<dbReference type="EMBL" id="AZHX01000495">
    <property type="protein sequence ID" value="ETX07220.1"/>
    <property type="molecule type" value="Genomic_DNA"/>
</dbReference>
<dbReference type="SUPFAM" id="SSF56112">
    <property type="entry name" value="Protein kinase-like (PK-like)"/>
    <property type="match status" value="1"/>
</dbReference>
<dbReference type="PROSITE" id="PS50011">
    <property type="entry name" value="PROTEIN_KINASE_DOM"/>
    <property type="match status" value="1"/>
</dbReference>